<dbReference type="GeneID" id="24164884"/>
<accession>A0A0D8JX14</accession>
<dbReference type="InParanoid" id="A0A0D8JX14"/>
<dbReference type="KEGG" id="cim:CIMG_13257"/>
<evidence type="ECO:0000313" key="1">
    <source>
        <dbReference type="EMBL" id="KJF60818.1"/>
    </source>
</evidence>
<sequence length="102" mass="11351">MCRRLISGNLFFSRLACIPCLCRPLHSRFSLLLFAACYTGHSIILAQIPTTSPLKMGSIHLASLFQASNLSPSHLRAARKPKSLYASVLNRISEVMNLPYFV</sequence>
<dbReference type="VEuPathDB" id="FungiDB:CIMG_13257"/>
<dbReference type="EMBL" id="GG704913">
    <property type="protein sequence ID" value="KJF60818.1"/>
    <property type="molecule type" value="Genomic_DNA"/>
</dbReference>
<gene>
    <name evidence="1" type="ORF">CIMG_13257</name>
</gene>
<reference evidence="2" key="2">
    <citation type="journal article" date="2010" name="Genome Res.">
        <title>Population genomic sequencing of Coccidioides fungi reveals recent hybridization and transposon control.</title>
        <authorList>
            <person name="Neafsey D.E."/>
            <person name="Barker B.M."/>
            <person name="Sharpton T.J."/>
            <person name="Stajich J.E."/>
            <person name="Park D.J."/>
            <person name="Whiston E."/>
            <person name="Hung C.-Y."/>
            <person name="McMahan C."/>
            <person name="White J."/>
            <person name="Sykes S."/>
            <person name="Heiman D."/>
            <person name="Young S."/>
            <person name="Zeng Q."/>
            <person name="Abouelleil A."/>
            <person name="Aftuck L."/>
            <person name="Bessette D."/>
            <person name="Brown A."/>
            <person name="FitzGerald M."/>
            <person name="Lui A."/>
            <person name="Macdonald J.P."/>
            <person name="Priest M."/>
            <person name="Orbach M.J."/>
            <person name="Galgiani J.N."/>
            <person name="Kirkland T.N."/>
            <person name="Cole G.T."/>
            <person name="Birren B.W."/>
            <person name="Henn M.R."/>
            <person name="Taylor J.W."/>
            <person name="Rounsley S.D."/>
        </authorList>
    </citation>
    <scope>GENOME REANNOTATION</scope>
    <source>
        <strain evidence="2">RS</strain>
    </source>
</reference>
<dbReference type="AlphaFoldDB" id="A0A0D8JX14"/>
<name>A0A0D8JX14_COCIM</name>
<evidence type="ECO:0000313" key="2">
    <source>
        <dbReference type="Proteomes" id="UP000001261"/>
    </source>
</evidence>
<proteinExistence type="predicted"/>
<dbReference type="Proteomes" id="UP000001261">
    <property type="component" value="Unassembled WGS sequence"/>
</dbReference>
<keyword evidence="2" id="KW-1185">Reference proteome</keyword>
<dbReference type="RefSeq" id="XP_004445082.1">
    <property type="nucleotide sequence ID" value="XM_004445025.1"/>
</dbReference>
<organism evidence="1 2">
    <name type="scientific">Coccidioides immitis (strain RS)</name>
    <name type="common">Valley fever fungus</name>
    <dbReference type="NCBI Taxonomy" id="246410"/>
    <lineage>
        <taxon>Eukaryota</taxon>
        <taxon>Fungi</taxon>
        <taxon>Dikarya</taxon>
        <taxon>Ascomycota</taxon>
        <taxon>Pezizomycotina</taxon>
        <taxon>Eurotiomycetes</taxon>
        <taxon>Eurotiomycetidae</taxon>
        <taxon>Onygenales</taxon>
        <taxon>Onygenaceae</taxon>
        <taxon>Coccidioides</taxon>
    </lineage>
</organism>
<reference evidence="2" key="1">
    <citation type="journal article" date="2009" name="Genome Res.">
        <title>Comparative genomic analyses of the human fungal pathogens Coccidioides and their relatives.</title>
        <authorList>
            <person name="Sharpton T.J."/>
            <person name="Stajich J.E."/>
            <person name="Rounsley S.D."/>
            <person name="Gardner M.J."/>
            <person name="Wortman J.R."/>
            <person name="Jordar V.S."/>
            <person name="Maiti R."/>
            <person name="Kodira C.D."/>
            <person name="Neafsey D.E."/>
            <person name="Zeng Q."/>
            <person name="Hung C.-Y."/>
            <person name="McMahan C."/>
            <person name="Muszewska A."/>
            <person name="Grynberg M."/>
            <person name="Mandel M.A."/>
            <person name="Kellner E.M."/>
            <person name="Barker B.M."/>
            <person name="Galgiani J.N."/>
            <person name="Orbach M.J."/>
            <person name="Kirkland T.N."/>
            <person name="Cole G.T."/>
            <person name="Henn M.R."/>
            <person name="Birren B.W."/>
            <person name="Taylor J.W."/>
        </authorList>
    </citation>
    <scope>NUCLEOTIDE SEQUENCE [LARGE SCALE GENOMIC DNA]</scope>
    <source>
        <strain evidence="2">RS</strain>
    </source>
</reference>
<protein>
    <submittedName>
        <fullName evidence="1">Uncharacterized protein</fullName>
    </submittedName>
</protein>